<dbReference type="AlphaFoldDB" id="D8LM17"/>
<evidence type="ECO:0000313" key="3">
    <source>
        <dbReference type="Proteomes" id="UP000002630"/>
    </source>
</evidence>
<feature type="compositionally biased region" description="Pro residues" evidence="1">
    <location>
        <begin position="305"/>
        <end position="319"/>
    </location>
</feature>
<reference evidence="2 3" key="1">
    <citation type="journal article" date="2010" name="Nature">
        <title>The Ectocarpus genome and the independent evolution of multicellularity in brown algae.</title>
        <authorList>
            <person name="Cock J.M."/>
            <person name="Sterck L."/>
            <person name="Rouze P."/>
            <person name="Scornet D."/>
            <person name="Allen A.E."/>
            <person name="Amoutzias G."/>
            <person name="Anthouard V."/>
            <person name="Artiguenave F."/>
            <person name="Aury J.M."/>
            <person name="Badger J.H."/>
            <person name="Beszteri B."/>
            <person name="Billiau K."/>
            <person name="Bonnet E."/>
            <person name="Bothwell J.H."/>
            <person name="Bowler C."/>
            <person name="Boyen C."/>
            <person name="Brownlee C."/>
            <person name="Carrano C.J."/>
            <person name="Charrier B."/>
            <person name="Cho G.Y."/>
            <person name="Coelho S.M."/>
            <person name="Collen J."/>
            <person name="Corre E."/>
            <person name="Da Silva C."/>
            <person name="Delage L."/>
            <person name="Delaroque N."/>
            <person name="Dittami S.M."/>
            <person name="Doulbeau S."/>
            <person name="Elias M."/>
            <person name="Farnham G."/>
            <person name="Gachon C.M."/>
            <person name="Gschloessl B."/>
            <person name="Heesch S."/>
            <person name="Jabbari K."/>
            <person name="Jubin C."/>
            <person name="Kawai H."/>
            <person name="Kimura K."/>
            <person name="Kloareg B."/>
            <person name="Kupper F.C."/>
            <person name="Lang D."/>
            <person name="Le Bail A."/>
            <person name="Leblanc C."/>
            <person name="Lerouge P."/>
            <person name="Lohr M."/>
            <person name="Lopez P.J."/>
            <person name="Martens C."/>
            <person name="Maumus F."/>
            <person name="Michel G."/>
            <person name="Miranda-Saavedra D."/>
            <person name="Morales J."/>
            <person name="Moreau H."/>
            <person name="Motomura T."/>
            <person name="Nagasato C."/>
            <person name="Napoli C.A."/>
            <person name="Nelson D.R."/>
            <person name="Nyvall-Collen P."/>
            <person name="Peters A.F."/>
            <person name="Pommier C."/>
            <person name="Potin P."/>
            <person name="Poulain J."/>
            <person name="Quesneville H."/>
            <person name="Read B."/>
            <person name="Rensing S.A."/>
            <person name="Ritter A."/>
            <person name="Rousvoal S."/>
            <person name="Samanta M."/>
            <person name="Samson G."/>
            <person name="Schroeder D.C."/>
            <person name="Segurens B."/>
            <person name="Strittmatter M."/>
            <person name="Tonon T."/>
            <person name="Tregear J.W."/>
            <person name="Valentin K."/>
            <person name="von Dassow P."/>
            <person name="Yamagishi T."/>
            <person name="Van de Peer Y."/>
            <person name="Wincker P."/>
        </authorList>
    </citation>
    <scope>NUCLEOTIDE SEQUENCE [LARGE SCALE GENOMIC DNA]</scope>
    <source>
        <strain evidence="3">Ec32 / CCAP1310/4</strain>
    </source>
</reference>
<feature type="compositionally biased region" description="Low complexity" evidence="1">
    <location>
        <begin position="346"/>
        <end position="355"/>
    </location>
</feature>
<dbReference type="OrthoDB" id="206107at2759"/>
<feature type="region of interest" description="Disordered" evidence="1">
    <location>
        <begin position="180"/>
        <end position="419"/>
    </location>
</feature>
<accession>D8LM17</accession>
<gene>
    <name evidence="2" type="ORF">Esi_0038_0133</name>
</gene>
<organism evidence="2 3">
    <name type="scientific">Ectocarpus siliculosus</name>
    <name type="common">Brown alga</name>
    <name type="synonym">Conferva siliculosa</name>
    <dbReference type="NCBI Taxonomy" id="2880"/>
    <lineage>
        <taxon>Eukaryota</taxon>
        <taxon>Sar</taxon>
        <taxon>Stramenopiles</taxon>
        <taxon>Ochrophyta</taxon>
        <taxon>PX clade</taxon>
        <taxon>Phaeophyceae</taxon>
        <taxon>Ectocarpales</taxon>
        <taxon>Ectocarpaceae</taxon>
        <taxon>Ectocarpus</taxon>
    </lineage>
</organism>
<feature type="region of interest" description="Disordered" evidence="1">
    <location>
        <begin position="544"/>
        <end position="577"/>
    </location>
</feature>
<dbReference type="PANTHER" id="PTHR35213">
    <property type="entry name" value="RING-TYPE DOMAIN-CONTAINING PROTEIN-RELATED"/>
    <property type="match status" value="1"/>
</dbReference>
<feature type="compositionally biased region" description="Basic and acidic residues" evidence="1">
    <location>
        <begin position="478"/>
        <end position="490"/>
    </location>
</feature>
<sequence>MPSGLTAATAFFIDDASVRTTAGSSWRQGGVWPCRLCGGSSNCGRHPRRNSQQRPLDSVRGVPAGSRCSGNGPTAAAGVAGGGIGGGGGGLSEEDVPLVEVKATEGGDSIYSLRESAPTRRGKWSRLEEEYAKRVVRDFEEGVLDAPAGAGLRKLLASKLGCDLMRVSKKFSGWACVGRRGFQPVRHPDGRASRRGSSTKSAARSPPLPPVADAGGNMKEEQRDSNTAAPARPWSAARGQHSPTRDSSPGAIHPPEKEVPPSNGGGGGGSRSVGLSPCRGNRETAERDGEEPREEETNGRELSPPQQPQPQPQPLPSSPPWEGNAGRGQPVGRHGNENGHCRWTAPSSVPSSPHDSSCRTGGRAPPRKHEGVYLRRSERSRSPPDISSPSWPSPRERVSRETADGGDMCTVFPGRGGEDRRTAAMVVAAQPATNEGNNNAAGLVARRLSSGGVGGSGVGGGSGGGDSGWPPDPSATAGHEEMDRSREQASRSRQQLRRFSTGCAPFRLKPATLPPHFGMEDHEQQMFLPLGATDNQAVEFMTVGPPPPPQQQRRQERSREGCGYPHRVEEETSPPWWAKTGLPAGTRIHPQHHRSAKAPRMMGCFLRDSTYGSGGDYYSGHDNDNSDYSGHREQQPRRQQWWALSQADSPGRTGRTAVAANSSNHGWQQYAHSGGGAFSGNGGNGGGGGIRAAELEGVHRIGSGPPAACGGTPPTIAYNSHDRSSSLRLSTRPFPETTQWRSNVRANVAPRVRGRGGAAAYQQDWATFGSSVTGRRVECVYRREAEEDEVCGYVCLR</sequence>
<feature type="compositionally biased region" description="Basic and acidic residues" evidence="1">
    <location>
        <begin position="394"/>
        <end position="403"/>
    </location>
</feature>
<keyword evidence="3" id="KW-1185">Reference proteome</keyword>
<dbReference type="InParanoid" id="D8LM17"/>
<dbReference type="EMBL" id="FN649742">
    <property type="protein sequence ID" value="CBN77231.1"/>
    <property type="molecule type" value="Genomic_DNA"/>
</dbReference>
<feature type="compositionally biased region" description="Basic and acidic residues" evidence="1">
    <location>
        <begin position="619"/>
        <end position="636"/>
    </location>
</feature>
<feature type="compositionally biased region" description="Basic and acidic residues" evidence="1">
    <location>
        <begin position="553"/>
        <end position="570"/>
    </location>
</feature>
<dbReference type="EMBL" id="FN648575">
    <property type="protein sequence ID" value="CBN77231.1"/>
    <property type="molecule type" value="Genomic_DNA"/>
</dbReference>
<feature type="region of interest" description="Disordered" evidence="1">
    <location>
        <begin position="43"/>
        <end position="73"/>
    </location>
</feature>
<name>D8LM17_ECTSI</name>
<feature type="region of interest" description="Disordered" evidence="1">
    <location>
        <begin position="448"/>
        <end position="507"/>
    </location>
</feature>
<feature type="compositionally biased region" description="Gly residues" evidence="1">
    <location>
        <begin position="451"/>
        <end position="467"/>
    </location>
</feature>
<dbReference type="Proteomes" id="UP000002630">
    <property type="component" value="Linkage Group LG17"/>
</dbReference>
<feature type="compositionally biased region" description="Basic and acidic residues" evidence="1">
    <location>
        <begin position="367"/>
        <end position="382"/>
    </location>
</feature>
<proteinExistence type="predicted"/>
<protein>
    <submittedName>
        <fullName evidence="2">Uncharacterized protein</fullName>
    </submittedName>
</protein>
<evidence type="ECO:0000313" key="2">
    <source>
        <dbReference type="EMBL" id="CBN77231.1"/>
    </source>
</evidence>
<feature type="region of interest" description="Disordered" evidence="1">
    <location>
        <begin position="616"/>
        <end position="641"/>
    </location>
</feature>
<evidence type="ECO:0000256" key="1">
    <source>
        <dbReference type="SAM" id="MobiDB-lite"/>
    </source>
</evidence>